<dbReference type="CDD" id="cd00090">
    <property type="entry name" value="HTH_ARSR"/>
    <property type="match status" value="1"/>
</dbReference>
<dbReference type="PANTHER" id="PTHR30136:SF24">
    <property type="entry name" value="HTH-TYPE TRANSCRIPTIONAL REPRESSOR ALLR"/>
    <property type="match status" value="1"/>
</dbReference>
<dbReference type="Gene3D" id="3.30.450.40">
    <property type="match status" value="1"/>
</dbReference>
<evidence type="ECO:0000259" key="4">
    <source>
        <dbReference type="PROSITE" id="PS51077"/>
    </source>
</evidence>
<dbReference type="InterPro" id="IPR005471">
    <property type="entry name" value="Tscrpt_reg_IclR_N"/>
</dbReference>
<organism evidence="6 7">
    <name type="scientific">Kineococcus gynurae</name>
    <dbReference type="NCBI Taxonomy" id="452979"/>
    <lineage>
        <taxon>Bacteria</taxon>
        <taxon>Bacillati</taxon>
        <taxon>Actinomycetota</taxon>
        <taxon>Actinomycetes</taxon>
        <taxon>Kineosporiales</taxon>
        <taxon>Kineosporiaceae</taxon>
        <taxon>Kineococcus</taxon>
    </lineage>
</organism>
<keyword evidence="7" id="KW-1185">Reference proteome</keyword>
<gene>
    <name evidence="6" type="ORF">ACFFVI_07880</name>
</gene>
<evidence type="ECO:0000256" key="2">
    <source>
        <dbReference type="ARBA" id="ARBA00023125"/>
    </source>
</evidence>
<dbReference type="Pfam" id="PF09339">
    <property type="entry name" value="HTH_IclR"/>
    <property type="match status" value="1"/>
</dbReference>
<reference evidence="6 7" key="1">
    <citation type="submission" date="2024-09" db="EMBL/GenBank/DDBJ databases">
        <authorList>
            <person name="Sun Q."/>
            <person name="Mori K."/>
        </authorList>
    </citation>
    <scope>NUCLEOTIDE SEQUENCE [LARGE SCALE GENOMIC DNA]</scope>
    <source>
        <strain evidence="6 7">TISTR 1856</strain>
    </source>
</reference>
<evidence type="ECO:0000313" key="7">
    <source>
        <dbReference type="Proteomes" id="UP001589748"/>
    </source>
</evidence>
<keyword evidence="1" id="KW-0805">Transcription regulation</keyword>
<dbReference type="InterPro" id="IPR036388">
    <property type="entry name" value="WH-like_DNA-bd_sf"/>
</dbReference>
<dbReference type="SUPFAM" id="SSF55781">
    <property type="entry name" value="GAF domain-like"/>
    <property type="match status" value="1"/>
</dbReference>
<dbReference type="PROSITE" id="PS51077">
    <property type="entry name" value="HTH_ICLR"/>
    <property type="match status" value="1"/>
</dbReference>
<dbReference type="InterPro" id="IPR014757">
    <property type="entry name" value="Tscrpt_reg_IclR_C"/>
</dbReference>
<feature type="domain" description="IclR-ED" evidence="5">
    <location>
        <begin position="78"/>
        <end position="259"/>
    </location>
</feature>
<protein>
    <submittedName>
        <fullName evidence="6">IclR family transcriptional regulator</fullName>
    </submittedName>
</protein>
<dbReference type="InterPro" id="IPR011991">
    <property type="entry name" value="ArsR-like_HTH"/>
</dbReference>
<keyword evidence="3" id="KW-0804">Transcription</keyword>
<dbReference type="PROSITE" id="PS51078">
    <property type="entry name" value="ICLR_ED"/>
    <property type="match status" value="1"/>
</dbReference>
<feature type="domain" description="HTH iclR-type" evidence="4">
    <location>
        <begin position="16"/>
        <end position="77"/>
    </location>
</feature>
<comment type="caution">
    <text evidence="6">The sequence shown here is derived from an EMBL/GenBank/DDBJ whole genome shotgun (WGS) entry which is preliminary data.</text>
</comment>
<evidence type="ECO:0000256" key="3">
    <source>
        <dbReference type="ARBA" id="ARBA00023163"/>
    </source>
</evidence>
<dbReference type="Gene3D" id="1.10.10.10">
    <property type="entry name" value="Winged helix-like DNA-binding domain superfamily/Winged helix DNA-binding domain"/>
    <property type="match status" value="1"/>
</dbReference>
<accession>A0ABV5LS23</accession>
<evidence type="ECO:0000256" key="1">
    <source>
        <dbReference type="ARBA" id="ARBA00023015"/>
    </source>
</evidence>
<dbReference type="SMART" id="SM00346">
    <property type="entry name" value="HTH_ICLR"/>
    <property type="match status" value="1"/>
</dbReference>
<dbReference type="InterPro" id="IPR036390">
    <property type="entry name" value="WH_DNA-bd_sf"/>
</dbReference>
<evidence type="ECO:0000259" key="5">
    <source>
        <dbReference type="PROSITE" id="PS51078"/>
    </source>
</evidence>
<sequence>MAVTPGDPAVARSGPVQSVDRAVSILELLAELGEAGVTELAAALDVHKSTASRLVAALEAHGLVEQVAERGRYRLGLAVVRLAGAVTTQLDVTRRSRPAAEGLARRSGETVNIAVADSGAVVNVDQVRGSASVITHNWVGERTPLHATSSGKVLMAFRPEVGAAVLAGPLPGFTGRTQVDGARLAEELAVVRDRGWAITSEELEIGLTAVAAPVRGPRGDVVAALSVSGPAYRLDGARVDELVPEVVAAAAEASAALGWRSRTV</sequence>
<evidence type="ECO:0000313" key="6">
    <source>
        <dbReference type="EMBL" id="MFB9376885.1"/>
    </source>
</evidence>
<dbReference type="Pfam" id="PF01614">
    <property type="entry name" value="IclR_C"/>
    <property type="match status" value="1"/>
</dbReference>
<dbReference type="InterPro" id="IPR029016">
    <property type="entry name" value="GAF-like_dom_sf"/>
</dbReference>
<name>A0ABV5LS23_9ACTN</name>
<dbReference type="Proteomes" id="UP001589748">
    <property type="component" value="Unassembled WGS sequence"/>
</dbReference>
<dbReference type="InterPro" id="IPR050707">
    <property type="entry name" value="HTH_MetabolicPath_Reg"/>
</dbReference>
<dbReference type="PANTHER" id="PTHR30136">
    <property type="entry name" value="HELIX-TURN-HELIX TRANSCRIPTIONAL REGULATOR, ICLR FAMILY"/>
    <property type="match status" value="1"/>
</dbReference>
<proteinExistence type="predicted"/>
<dbReference type="RefSeq" id="WP_380135591.1">
    <property type="nucleotide sequence ID" value="NZ_JBHLUI010000003.1"/>
</dbReference>
<keyword evidence="2" id="KW-0238">DNA-binding</keyword>
<dbReference type="EMBL" id="JBHMDM010000004">
    <property type="protein sequence ID" value="MFB9376885.1"/>
    <property type="molecule type" value="Genomic_DNA"/>
</dbReference>
<dbReference type="SUPFAM" id="SSF46785">
    <property type="entry name" value="Winged helix' DNA-binding domain"/>
    <property type="match status" value="1"/>
</dbReference>